<evidence type="ECO:0000256" key="3">
    <source>
        <dbReference type="ARBA" id="ARBA00022475"/>
    </source>
</evidence>
<dbReference type="NCBIfam" id="TIGR00831">
    <property type="entry name" value="a_cpa1"/>
    <property type="match status" value="1"/>
</dbReference>
<keyword evidence="7 10" id="KW-0406">Ion transport</keyword>
<sequence length="704" mass="78985">MPILEAIIFLVVLVLLSNILGHYIKKIPVSLIQISLGLLAALLFDLEIPLETNWFLLLFIAPLLFNDGRNFPKRELWKLRGPIFANAILLVFVTTIVGGYLIYLFVPRIPLLVSFALAAILSPTDPVAVQSIAKRAKLDDSILHLVSGESLINDASGLIGFKYAIAAVTTGYFAVTQAVGDFAYTAIVGLISGLAVMILIQLLRDFLHNQGINDVVFNVVFKIMTPFVVYLCAEELFHASGVIAVVAAGVFSNTREANVVEELPELRLVSERTWDLLVYLLNGIVFVILGIELPIAMRASLSSGDINNWTAILYVVIVWLVILLLRVGWIYTYEFYQRFIRGKKRPVSLKSAFLAGLSGVRGAITMAGVLSVPITIKSGAPFPERSLMLFIAAGVIILSMLVAAVMLPLISKTDFSFLTRGSEPDEVDELMEGDGTDDTDEGQKAYLSESDARYFLMQLAIQTVEENRRENNQRPAYDLILNYQLLMRRLQLNSQSDEVLKTMLAQEIKLRQVAFSGERNALIKMLNKKVITNGDYYSALRRIDHIEQRLARDFNSPSSWLTVKRLGLLLRSVGHAIYWWISNKDEDIKQRKMIDRETAKAAIKALAKYAEYAQDEGIEVNRQAIYHLIVSYRNRIERIKHPKSKSLNNYQQELEILRIKALSVQRNGILQLIEGERISASVAQKLQAYVNYSENVVIAITTEE</sequence>
<dbReference type="AlphaFoldDB" id="A0A0D0Y6M6"/>
<dbReference type="PATRIC" id="fig|1335616.4.peg.479"/>
<feature type="transmembrane region" description="Helical" evidence="10">
    <location>
        <begin position="388"/>
        <end position="410"/>
    </location>
</feature>
<dbReference type="PANTHER" id="PTHR10110:SF86">
    <property type="entry name" value="SODIUM_HYDROGEN EXCHANGER 7"/>
    <property type="match status" value="1"/>
</dbReference>
<dbReference type="GO" id="GO:0005886">
    <property type="term" value="C:plasma membrane"/>
    <property type="evidence" value="ECO:0007669"/>
    <property type="project" value="UniProtKB-SubCell"/>
</dbReference>
<comment type="subcellular location">
    <subcellularLocation>
        <location evidence="1 10">Cell membrane</location>
        <topology evidence="1 10">Multi-pass membrane protein</topology>
    </subcellularLocation>
</comment>
<proteinExistence type="inferred from homology"/>
<accession>A0A0D0Y6M6</accession>
<evidence type="ECO:0000313" key="13">
    <source>
        <dbReference type="Proteomes" id="UP000032279"/>
    </source>
</evidence>
<evidence type="ECO:0000256" key="5">
    <source>
        <dbReference type="ARBA" id="ARBA00022989"/>
    </source>
</evidence>
<gene>
    <name evidence="12" type="ORF">WDC_0479</name>
</gene>
<evidence type="ECO:0000256" key="7">
    <source>
        <dbReference type="ARBA" id="ARBA00023065"/>
    </source>
</evidence>
<evidence type="ECO:0000256" key="9">
    <source>
        <dbReference type="ARBA" id="ARBA00023201"/>
    </source>
</evidence>
<dbReference type="STRING" id="1335616.WDC_0479"/>
<evidence type="ECO:0000259" key="11">
    <source>
        <dbReference type="Pfam" id="PF00999"/>
    </source>
</evidence>
<dbReference type="Pfam" id="PF00999">
    <property type="entry name" value="Na_H_Exchanger"/>
    <property type="match status" value="1"/>
</dbReference>
<feature type="transmembrane region" description="Helical" evidence="10">
    <location>
        <begin position="309"/>
        <end position="331"/>
    </location>
</feature>
<keyword evidence="5 10" id="KW-1133">Transmembrane helix</keyword>
<feature type="transmembrane region" description="Helical" evidence="10">
    <location>
        <begin position="155"/>
        <end position="175"/>
    </location>
</feature>
<evidence type="ECO:0000256" key="10">
    <source>
        <dbReference type="RuleBase" id="RU366002"/>
    </source>
</evidence>
<evidence type="ECO:0000313" key="12">
    <source>
        <dbReference type="EMBL" id="KIS03928.1"/>
    </source>
</evidence>
<keyword evidence="10" id="KW-0050">Antiport</keyword>
<comment type="caution">
    <text evidence="12">The sequence shown here is derived from an EMBL/GenBank/DDBJ whole genome shotgun (WGS) entry which is preliminary data.</text>
</comment>
<keyword evidence="4 10" id="KW-0812">Transmembrane</keyword>
<keyword evidence="6 10" id="KW-0915">Sodium</keyword>
<feature type="transmembrane region" description="Helical" evidence="10">
    <location>
        <begin position="182"/>
        <end position="203"/>
    </location>
</feature>
<reference evidence="12 13" key="1">
    <citation type="submission" date="2013-08" db="EMBL/GenBank/DDBJ databases">
        <title>Lactobacillus wasatchii sp. WDC04, a late gas producing bacteria isolated from aged chedder cheese.</title>
        <authorList>
            <person name="Oberg C.J."/>
            <person name="Culumber M."/>
            <person name="McMahon D.J."/>
            <person name="Broadbent J.R."/>
            <person name="Oberg T.S."/>
            <person name="Ortaki F."/>
        </authorList>
    </citation>
    <scope>NUCLEOTIDE SEQUENCE [LARGE SCALE GENOMIC DNA]</scope>
    <source>
        <strain evidence="12 13">WDC04</strain>
    </source>
</reference>
<feature type="transmembrane region" description="Helical" evidence="10">
    <location>
        <begin position="276"/>
        <end position="297"/>
    </location>
</feature>
<dbReference type="OrthoDB" id="9809206at2"/>
<comment type="similarity">
    <text evidence="10">Belongs to the monovalent cation:proton antiporter 1 (CPA1) transporter (TC 2.A.36) family.</text>
</comment>
<comment type="caution">
    <text evidence="10">Lacks conserved residue(s) required for the propagation of feature annotation.</text>
</comment>
<dbReference type="InterPro" id="IPR006153">
    <property type="entry name" value="Cation/H_exchanger_TM"/>
</dbReference>
<feature type="transmembrane region" description="Helical" evidence="10">
    <location>
        <begin position="6"/>
        <end position="24"/>
    </location>
</feature>
<dbReference type="GO" id="GO:0051453">
    <property type="term" value="P:regulation of intracellular pH"/>
    <property type="evidence" value="ECO:0007669"/>
    <property type="project" value="TreeGrafter"/>
</dbReference>
<keyword evidence="13" id="KW-1185">Reference proteome</keyword>
<evidence type="ECO:0000256" key="2">
    <source>
        <dbReference type="ARBA" id="ARBA00022448"/>
    </source>
</evidence>
<dbReference type="GO" id="GO:0015386">
    <property type="term" value="F:potassium:proton antiporter activity"/>
    <property type="evidence" value="ECO:0007669"/>
    <property type="project" value="TreeGrafter"/>
</dbReference>
<evidence type="ECO:0000256" key="1">
    <source>
        <dbReference type="ARBA" id="ARBA00004651"/>
    </source>
</evidence>
<dbReference type="InterPro" id="IPR004705">
    <property type="entry name" value="Cation/H_exchanger_CPA1_bac"/>
</dbReference>
<protein>
    <submittedName>
        <fullName evidence="12">Na+/H+ antiporter</fullName>
    </submittedName>
</protein>
<feature type="domain" description="Cation/H+ exchanger transmembrane" evidence="11">
    <location>
        <begin position="12"/>
        <end position="410"/>
    </location>
</feature>
<evidence type="ECO:0000256" key="4">
    <source>
        <dbReference type="ARBA" id="ARBA00022692"/>
    </source>
</evidence>
<dbReference type="Gene3D" id="6.10.140.1330">
    <property type="match status" value="1"/>
</dbReference>
<evidence type="ECO:0000256" key="8">
    <source>
        <dbReference type="ARBA" id="ARBA00023136"/>
    </source>
</evidence>
<feature type="transmembrane region" description="Helical" evidence="10">
    <location>
        <begin position="83"/>
        <end position="106"/>
    </location>
</feature>
<dbReference type="PANTHER" id="PTHR10110">
    <property type="entry name" value="SODIUM/HYDROGEN EXCHANGER"/>
    <property type="match status" value="1"/>
</dbReference>
<feature type="transmembrane region" description="Helical" evidence="10">
    <location>
        <begin position="352"/>
        <end position="376"/>
    </location>
</feature>
<dbReference type="RefSeq" id="WP_044010200.1">
    <property type="nucleotide sequence ID" value="NZ_AWTT01000007.1"/>
</dbReference>
<dbReference type="Proteomes" id="UP000032279">
    <property type="component" value="Unassembled WGS sequence"/>
</dbReference>
<dbReference type="GO" id="GO:0098719">
    <property type="term" value="P:sodium ion import across plasma membrane"/>
    <property type="evidence" value="ECO:0007669"/>
    <property type="project" value="TreeGrafter"/>
</dbReference>
<keyword evidence="9 10" id="KW-0739">Sodium transport</keyword>
<keyword evidence="3 10" id="KW-1003">Cell membrane</keyword>
<comment type="function">
    <text evidence="10">Na(+)/H(+) antiporter that extrudes sodium in exchange for external protons.</text>
</comment>
<dbReference type="InterPro" id="IPR018422">
    <property type="entry name" value="Cation/H_exchanger_CPA1"/>
</dbReference>
<dbReference type="GO" id="GO:0015385">
    <property type="term" value="F:sodium:proton antiporter activity"/>
    <property type="evidence" value="ECO:0007669"/>
    <property type="project" value="InterPro"/>
</dbReference>
<keyword evidence="2 10" id="KW-0813">Transport</keyword>
<evidence type="ECO:0000256" key="6">
    <source>
        <dbReference type="ARBA" id="ARBA00023053"/>
    </source>
</evidence>
<dbReference type="EMBL" id="AWTT01000007">
    <property type="protein sequence ID" value="KIS03928.1"/>
    <property type="molecule type" value="Genomic_DNA"/>
</dbReference>
<keyword evidence="8 10" id="KW-0472">Membrane</keyword>
<name>A0A0D0Y6M6_9LACO</name>
<organism evidence="12 13">
    <name type="scientific">Paucilactobacillus wasatchensis</name>
    <dbReference type="NCBI Taxonomy" id="1335616"/>
    <lineage>
        <taxon>Bacteria</taxon>
        <taxon>Bacillati</taxon>
        <taxon>Bacillota</taxon>
        <taxon>Bacilli</taxon>
        <taxon>Lactobacillales</taxon>
        <taxon>Lactobacillaceae</taxon>
        <taxon>Paucilactobacillus</taxon>
    </lineage>
</organism>